<dbReference type="Pfam" id="PF00067">
    <property type="entry name" value="p450"/>
    <property type="match status" value="3"/>
</dbReference>
<dbReference type="PANTHER" id="PTHR46696">
    <property type="entry name" value="P450, PUTATIVE (EUROFUNG)-RELATED"/>
    <property type="match status" value="1"/>
</dbReference>
<dbReference type="InterPro" id="IPR002397">
    <property type="entry name" value="Cyt_P450_B"/>
</dbReference>
<accession>A0ABY7Q037</accession>
<dbReference type="Proteomes" id="UP001212821">
    <property type="component" value="Chromosome"/>
</dbReference>
<evidence type="ECO:0000313" key="3">
    <source>
        <dbReference type="EMBL" id="WBP85581.1"/>
    </source>
</evidence>
<dbReference type="PROSITE" id="PS00086">
    <property type="entry name" value="CYTOCHROME_P450"/>
    <property type="match status" value="1"/>
</dbReference>
<dbReference type="EMBL" id="CP115450">
    <property type="protein sequence ID" value="WBP85581.1"/>
    <property type="molecule type" value="Genomic_DNA"/>
</dbReference>
<dbReference type="InterPro" id="IPR017972">
    <property type="entry name" value="Cyt_P450_CS"/>
</dbReference>
<dbReference type="Gene3D" id="1.10.630.10">
    <property type="entry name" value="Cytochrome P450"/>
    <property type="match status" value="1"/>
</dbReference>
<evidence type="ECO:0000313" key="4">
    <source>
        <dbReference type="Proteomes" id="UP001212821"/>
    </source>
</evidence>
<comment type="similarity">
    <text evidence="1 2">Belongs to the cytochrome P450 family.</text>
</comment>
<protein>
    <submittedName>
        <fullName evidence="3">Cytochrome P450</fullName>
    </submittedName>
</protein>
<reference evidence="4" key="1">
    <citation type="submission" date="2022-12" db="EMBL/GenBank/DDBJ databases">
        <authorList>
            <person name="Mo P."/>
        </authorList>
    </citation>
    <scope>NUCLEOTIDE SEQUENCE [LARGE SCALE GENOMIC DNA]</scope>
    <source>
        <strain evidence="4">HUAS 3-15</strain>
    </source>
</reference>
<keyword evidence="2" id="KW-0560">Oxidoreductase</keyword>
<proteinExistence type="inferred from homology"/>
<evidence type="ECO:0000256" key="2">
    <source>
        <dbReference type="RuleBase" id="RU000461"/>
    </source>
</evidence>
<keyword evidence="2" id="KW-0503">Monooxygenase</keyword>
<dbReference type="PRINTS" id="PR00359">
    <property type="entry name" value="BP450"/>
</dbReference>
<gene>
    <name evidence="3" type="ORF">O1G21_06765</name>
</gene>
<dbReference type="RefSeq" id="WP_270141640.1">
    <property type="nucleotide sequence ID" value="NZ_CP115450.1"/>
</dbReference>
<dbReference type="PANTHER" id="PTHR46696:SF1">
    <property type="entry name" value="CYTOCHROME P450 YJIB-RELATED"/>
    <property type="match status" value="1"/>
</dbReference>
<evidence type="ECO:0000256" key="1">
    <source>
        <dbReference type="ARBA" id="ARBA00010617"/>
    </source>
</evidence>
<keyword evidence="2" id="KW-0349">Heme</keyword>
<dbReference type="SUPFAM" id="SSF48264">
    <property type="entry name" value="Cytochrome P450"/>
    <property type="match status" value="1"/>
</dbReference>
<organism evidence="3 4">
    <name type="scientific">Kitasatospora cathayae</name>
    <dbReference type="NCBI Taxonomy" id="3004092"/>
    <lineage>
        <taxon>Bacteria</taxon>
        <taxon>Bacillati</taxon>
        <taxon>Actinomycetota</taxon>
        <taxon>Actinomycetes</taxon>
        <taxon>Kitasatosporales</taxon>
        <taxon>Streptomycetaceae</taxon>
        <taxon>Kitasatospora</taxon>
    </lineage>
</organism>
<sequence>MSLPIMDEEFMRNPYPAYDALQSKGSVHRMLLPSGLKVWAVVNYEEARIALSHPALSKDIDTSVQLGYFDREMSEGGTPRLEHSSVGRHMLNMDPPDHTRLRKLVNKALTARSVKKLEPVIEAISTELLDAAERKAAAEGGVVDLVEEYTAQFPVRVLGQLLGISEEHFPVLTGLTAAIMSNDNENAGPNMARFGQHIGEMIQLKRAQPAEDLVSALIHARDEEDKLSDIELVSTVFLLVVAGYETTVNMIGHGLRALLNHPEQLAALRLDPSGIPAANEEFLRYEGPGNRATLRYATEPFELGGVTVGTGEYVSVLLGAANRDGAQFGCPHQLDVTRSTAGHLGFGHGIHYCVGAPLARLEMEIALRHLLGRFPDLELAVPDSELKWRKSFMMQGLERLPVRLHKN</sequence>
<dbReference type="CDD" id="cd11029">
    <property type="entry name" value="CYP107-like"/>
    <property type="match status" value="1"/>
</dbReference>
<keyword evidence="2" id="KW-0408">Iron</keyword>
<name>A0ABY7Q037_9ACTN</name>
<keyword evidence="2" id="KW-0479">Metal-binding</keyword>
<dbReference type="InterPro" id="IPR036396">
    <property type="entry name" value="Cyt_P450_sf"/>
</dbReference>
<keyword evidence="4" id="KW-1185">Reference proteome</keyword>
<dbReference type="InterPro" id="IPR001128">
    <property type="entry name" value="Cyt_P450"/>
</dbReference>